<evidence type="ECO:0000259" key="7">
    <source>
        <dbReference type="SMART" id="SM01217"/>
    </source>
</evidence>
<dbReference type="InterPro" id="IPR026891">
    <property type="entry name" value="Fn3-like"/>
</dbReference>
<dbReference type="Pfam" id="PF14310">
    <property type="entry name" value="Fn3-like"/>
    <property type="match status" value="1"/>
</dbReference>
<evidence type="ECO:0000256" key="4">
    <source>
        <dbReference type="ARBA" id="ARBA00058905"/>
    </source>
</evidence>
<keyword evidence="6" id="KW-0326">Glycosidase</keyword>
<dbReference type="Pfam" id="PF01915">
    <property type="entry name" value="Glyco_hydro_3_C"/>
    <property type="match status" value="1"/>
</dbReference>
<dbReference type="InterPro" id="IPR002772">
    <property type="entry name" value="Glyco_hydro_3_C"/>
</dbReference>
<comment type="similarity">
    <text evidence="1 6">Belongs to the glycosyl hydrolase 3 family.</text>
</comment>
<reference evidence="8 9" key="1">
    <citation type="journal article" date="2008" name="Int. J. Syst. Evol. Microbiol.">
        <title>Tessaracoccus flavescens sp. nov., isolated from marine sediment.</title>
        <authorList>
            <person name="Lee D.W."/>
            <person name="Lee S.D."/>
        </authorList>
    </citation>
    <scope>NUCLEOTIDE SEQUENCE [LARGE SCALE GENOMIC DNA]</scope>
    <source>
        <strain evidence="8 9">SST-39T</strain>
    </source>
</reference>
<dbReference type="PROSITE" id="PS00775">
    <property type="entry name" value="GLYCOSYL_HYDROL_F3"/>
    <property type="match status" value="1"/>
</dbReference>
<protein>
    <recommendedName>
        <fullName evidence="5">Exo-alpha-(1-&gt;6)-L-arabinopyranosidase</fullName>
    </recommendedName>
</protein>
<accession>A0A1Q2CVR4</accession>
<dbReference type="Gene3D" id="3.20.20.300">
    <property type="entry name" value="Glycoside hydrolase, family 3, N-terminal domain"/>
    <property type="match status" value="1"/>
</dbReference>
<organism evidence="8 9">
    <name type="scientific">Tessaracoccus flavescens</name>
    <dbReference type="NCBI Taxonomy" id="399497"/>
    <lineage>
        <taxon>Bacteria</taxon>
        <taxon>Bacillati</taxon>
        <taxon>Actinomycetota</taxon>
        <taxon>Actinomycetes</taxon>
        <taxon>Propionibacteriales</taxon>
        <taxon>Propionibacteriaceae</taxon>
        <taxon>Tessaracoccus</taxon>
    </lineage>
</organism>
<comment type="function">
    <text evidence="4">Catalyzes the hydrolysis of a non-reducing terminal alpha-L-arabinopyranosidic linkage in ginsenoside Rb2 (alpha-L-arabinopyranosyl-(1-&gt;6)-alpha-D-glucopyranosyl) to release alpha-D-glucopyranosyl (Rd). It is not able to hydrolyze alpha-L-arabinofuranosyl-(1-&gt;6)-alpha-D-glucopyranosyl (Rc).</text>
</comment>
<dbReference type="KEGG" id="tfa:BW733_04415"/>
<sequence>MRPWHDTTLDAPGRAAALLAELTLDEKIAQLGSFWNRPREAPPEDGQHHDVAPMEHAMSQATWREAHRNGLGHLTRIFGTRPFTVEEGRRELRDRQADVMGASRFSIPALAHEECLTGFTAMGATVYPAALAWGATWRPELIGEMAAHIGADLHALGIHQGLSPLLDVARDYRWGRVEETCGEDPYLVGTMGTAYVQGLQGEGVHATLKHFVGYPASRAGRNHAPISMGRRELSDVMLPPFEMAVREGGAKSVMNSYCDIDGVPAGASRWLLTELLRERWGFTGTVVSDYWSVNFLTSTHRIAQDEAAAAALSIRAGLDIELPDMGSFAAISEAIERGLLTVEDVDRAALRALTQKAELGLLDAEPEIAGGDAPDRDLDSAENRAVARRIADESIVLLSNDGTLPLGAGLGKVAVVGPVWTDVRSFMGCYAFPNHVLSRFPGKQTGLEIRSLDEVLPGALDGDLSFAGGCGFLGGTDEELYEAVELAASADLAIVTVGDIAGLFGIGTSGEGCDVVDLALPGRQGELLERVLQTGTPTVLLLVTGRPYALGDYAARCVAIVQAFMPGVEGAEALADILTGVTNPSGRLPIAIPALRGGQPGTYLAPSLAWFSDGISNLDPRPLFPFGSGESYTSYALSDPSVSATRIPVDGKVEYNVTVTNTGDRAGAEVVQLYLEDPWAEVVRPLKELIGYRKVDLEAGESARVTFEVHADRTSFTGTDMQRIVEPGEIRLSAGHSSEDRLEGLAVELTGGRRVVAEGRVLLTPSRIS</sequence>
<dbReference type="Gene3D" id="2.60.40.10">
    <property type="entry name" value="Immunoglobulins"/>
    <property type="match status" value="1"/>
</dbReference>
<evidence type="ECO:0000256" key="1">
    <source>
        <dbReference type="ARBA" id="ARBA00005336"/>
    </source>
</evidence>
<evidence type="ECO:0000256" key="6">
    <source>
        <dbReference type="RuleBase" id="RU361161"/>
    </source>
</evidence>
<dbReference type="EMBL" id="CP019607">
    <property type="protein sequence ID" value="AQP50190.1"/>
    <property type="molecule type" value="Genomic_DNA"/>
</dbReference>
<dbReference type="Pfam" id="PF00933">
    <property type="entry name" value="Glyco_hydro_3"/>
    <property type="match status" value="1"/>
</dbReference>
<dbReference type="Proteomes" id="UP000188235">
    <property type="component" value="Chromosome"/>
</dbReference>
<evidence type="ECO:0000256" key="5">
    <source>
        <dbReference type="ARBA" id="ARBA00074219"/>
    </source>
</evidence>
<dbReference type="SUPFAM" id="SSF51445">
    <property type="entry name" value="(Trans)glycosidases"/>
    <property type="match status" value="1"/>
</dbReference>
<dbReference type="PANTHER" id="PTHR42715:SF10">
    <property type="entry name" value="BETA-GLUCOSIDASE"/>
    <property type="match status" value="1"/>
</dbReference>
<dbReference type="AlphaFoldDB" id="A0A1Q2CVR4"/>
<dbReference type="InterPro" id="IPR050288">
    <property type="entry name" value="Cellulose_deg_GH3"/>
</dbReference>
<keyword evidence="3" id="KW-0119">Carbohydrate metabolism</keyword>
<dbReference type="SMART" id="SM01217">
    <property type="entry name" value="Fn3_like"/>
    <property type="match status" value="1"/>
</dbReference>
<dbReference type="InterPro" id="IPR017853">
    <property type="entry name" value="GH"/>
</dbReference>
<evidence type="ECO:0000256" key="3">
    <source>
        <dbReference type="ARBA" id="ARBA00023277"/>
    </source>
</evidence>
<dbReference type="GO" id="GO:0008422">
    <property type="term" value="F:beta-glucosidase activity"/>
    <property type="evidence" value="ECO:0007669"/>
    <property type="project" value="UniProtKB-ARBA"/>
</dbReference>
<dbReference type="STRING" id="399497.BW733_04415"/>
<dbReference type="PRINTS" id="PR00133">
    <property type="entry name" value="GLHYDRLASE3"/>
</dbReference>
<feature type="domain" description="Fibronectin type III-like" evidence="7">
    <location>
        <begin position="669"/>
        <end position="738"/>
    </location>
</feature>
<dbReference type="InterPro" id="IPR036881">
    <property type="entry name" value="Glyco_hydro_3_C_sf"/>
</dbReference>
<evidence type="ECO:0000313" key="8">
    <source>
        <dbReference type="EMBL" id="AQP50190.1"/>
    </source>
</evidence>
<dbReference type="InterPro" id="IPR019800">
    <property type="entry name" value="Glyco_hydro_3_AS"/>
</dbReference>
<dbReference type="SUPFAM" id="SSF52279">
    <property type="entry name" value="Beta-D-glucan exohydrolase, C-terminal domain"/>
    <property type="match status" value="1"/>
</dbReference>
<dbReference type="InterPro" id="IPR001764">
    <property type="entry name" value="Glyco_hydro_3_N"/>
</dbReference>
<proteinExistence type="inferred from homology"/>
<dbReference type="Gene3D" id="3.40.50.1700">
    <property type="entry name" value="Glycoside hydrolase family 3 C-terminal domain"/>
    <property type="match status" value="1"/>
</dbReference>
<keyword evidence="2 6" id="KW-0378">Hydrolase</keyword>
<dbReference type="InterPro" id="IPR036962">
    <property type="entry name" value="Glyco_hydro_3_N_sf"/>
</dbReference>
<evidence type="ECO:0000256" key="2">
    <source>
        <dbReference type="ARBA" id="ARBA00022801"/>
    </source>
</evidence>
<dbReference type="GO" id="GO:0009251">
    <property type="term" value="P:glucan catabolic process"/>
    <property type="evidence" value="ECO:0007669"/>
    <property type="project" value="TreeGrafter"/>
</dbReference>
<gene>
    <name evidence="8" type="ORF">BW733_04415</name>
</gene>
<evidence type="ECO:0000313" key="9">
    <source>
        <dbReference type="Proteomes" id="UP000188235"/>
    </source>
</evidence>
<name>A0A1Q2CVR4_9ACTN</name>
<dbReference type="InterPro" id="IPR013783">
    <property type="entry name" value="Ig-like_fold"/>
</dbReference>
<dbReference type="FunFam" id="2.60.40.10:FF:000495">
    <property type="entry name" value="Periplasmic beta-glucosidase"/>
    <property type="match status" value="1"/>
</dbReference>
<keyword evidence="9" id="KW-1185">Reference proteome</keyword>
<dbReference type="PANTHER" id="PTHR42715">
    <property type="entry name" value="BETA-GLUCOSIDASE"/>
    <property type="match status" value="1"/>
</dbReference>
<dbReference type="RefSeq" id="WP_237268295.1">
    <property type="nucleotide sequence ID" value="NZ_CP019607.1"/>
</dbReference>